<dbReference type="AlphaFoldDB" id="E6QNB1"/>
<dbReference type="Gene3D" id="3.40.50.1700">
    <property type="entry name" value="Glycoside hydrolase family 3 C-terminal domain"/>
    <property type="match status" value="2"/>
</dbReference>
<protein>
    <submittedName>
        <fullName evidence="5">Beta-glucosidase</fullName>
        <ecNumber evidence="5">3.2.1.21</ecNumber>
    </submittedName>
</protein>
<evidence type="ECO:0000256" key="1">
    <source>
        <dbReference type="ARBA" id="ARBA00005336"/>
    </source>
</evidence>
<evidence type="ECO:0000256" key="3">
    <source>
        <dbReference type="ARBA" id="ARBA00022801"/>
    </source>
</evidence>
<dbReference type="GO" id="GO:0045493">
    <property type="term" value="P:xylan catabolic process"/>
    <property type="evidence" value="ECO:0007669"/>
    <property type="project" value="InterPro"/>
</dbReference>
<dbReference type="SUPFAM" id="SSF56988">
    <property type="entry name" value="Anthrax protective antigen"/>
    <property type="match status" value="1"/>
</dbReference>
<dbReference type="GO" id="GO:0008422">
    <property type="term" value="F:beta-glucosidase activity"/>
    <property type="evidence" value="ECO:0007669"/>
    <property type="project" value="UniProtKB-EC"/>
</dbReference>
<dbReference type="PROSITE" id="PS51257">
    <property type="entry name" value="PROKAR_LIPOPROTEIN"/>
    <property type="match status" value="1"/>
</dbReference>
<dbReference type="GO" id="GO:0009044">
    <property type="term" value="F:xylan 1,4-beta-xylosidase activity"/>
    <property type="evidence" value="ECO:0007669"/>
    <property type="project" value="InterPro"/>
</dbReference>
<dbReference type="InterPro" id="IPR017853">
    <property type="entry name" value="GH"/>
</dbReference>
<dbReference type="SUPFAM" id="SSF52279">
    <property type="entry name" value="Beta-D-glucan exohydrolase, C-terminal domain"/>
    <property type="match status" value="1"/>
</dbReference>
<dbReference type="Pfam" id="PF00933">
    <property type="entry name" value="Glyco_hydro_3"/>
    <property type="match status" value="1"/>
</dbReference>
<dbReference type="GO" id="GO:0046556">
    <property type="term" value="F:alpha-L-arabinofuranosidase activity"/>
    <property type="evidence" value="ECO:0007669"/>
    <property type="project" value="TreeGrafter"/>
</dbReference>
<dbReference type="PANTHER" id="PTHR42721:SF3">
    <property type="entry name" value="BETA-D-XYLOSIDASE 5-RELATED"/>
    <property type="match status" value="1"/>
</dbReference>
<dbReference type="InterPro" id="IPR036881">
    <property type="entry name" value="Glyco_hydro_3_C_sf"/>
</dbReference>
<evidence type="ECO:0000256" key="2">
    <source>
        <dbReference type="ARBA" id="ARBA00022729"/>
    </source>
</evidence>
<dbReference type="InterPro" id="IPR013783">
    <property type="entry name" value="Ig-like_fold"/>
</dbReference>
<dbReference type="Gene3D" id="3.20.20.300">
    <property type="entry name" value="Glycoside hydrolase, family 3, N-terminal domain"/>
    <property type="match status" value="1"/>
</dbReference>
<dbReference type="PRINTS" id="PR00133">
    <property type="entry name" value="GLHYDRLASE3"/>
</dbReference>
<dbReference type="SMART" id="SM01217">
    <property type="entry name" value="Fn3_like"/>
    <property type="match status" value="1"/>
</dbReference>
<comment type="caution">
    <text evidence="5">The sequence shown here is derived from an EMBL/GenBank/DDBJ whole genome shotgun (WGS) entry which is preliminary data.</text>
</comment>
<dbReference type="InterPro" id="IPR002772">
    <property type="entry name" value="Glyco_hydro_3_C"/>
</dbReference>
<dbReference type="InterPro" id="IPR001764">
    <property type="entry name" value="Glyco_hydro_3_N"/>
</dbReference>
<dbReference type="Pfam" id="PF01915">
    <property type="entry name" value="Glyco_hydro_3_C"/>
    <property type="match status" value="1"/>
</dbReference>
<dbReference type="InterPro" id="IPR011658">
    <property type="entry name" value="PA14_dom"/>
</dbReference>
<dbReference type="Pfam" id="PF14310">
    <property type="entry name" value="Fn3-like"/>
    <property type="match status" value="1"/>
</dbReference>
<keyword evidence="2" id="KW-0732">Signal</keyword>
<dbReference type="InterPro" id="IPR044993">
    <property type="entry name" value="BXL"/>
</dbReference>
<dbReference type="SMART" id="SM00758">
    <property type="entry name" value="PA14"/>
    <property type="match status" value="1"/>
</dbReference>
<accession>E6QNB1</accession>
<dbReference type="GO" id="GO:0031222">
    <property type="term" value="P:arabinan catabolic process"/>
    <property type="evidence" value="ECO:0007669"/>
    <property type="project" value="TreeGrafter"/>
</dbReference>
<reference evidence="5" key="1">
    <citation type="submission" date="2009-10" db="EMBL/GenBank/DDBJ databases">
        <title>Diversity of trophic interactions inside an arsenic-rich microbial ecosystem.</title>
        <authorList>
            <person name="Bertin P.N."/>
            <person name="Heinrich-Salmeron A."/>
            <person name="Pelletier E."/>
            <person name="Goulhen-Chollet F."/>
            <person name="Arsene-Ploetze F."/>
            <person name="Gallien S."/>
            <person name="Calteau A."/>
            <person name="Vallenet D."/>
            <person name="Casiot C."/>
            <person name="Chane-Woon-Ming B."/>
            <person name="Giloteaux L."/>
            <person name="Barakat M."/>
            <person name="Bonnefoy V."/>
            <person name="Bruneel O."/>
            <person name="Chandler M."/>
            <person name="Cleiss J."/>
            <person name="Duran R."/>
            <person name="Elbaz-Poulichet F."/>
            <person name="Fonknechten N."/>
            <person name="Lauga B."/>
            <person name="Mornico D."/>
            <person name="Ortet P."/>
            <person name="Schaeffer C."/>
            <person name="Siguier P."/>
            <person name="Alexander Thil Smith A."/>
            <person name="Van Dorsselaer A."/>
            <person name="Weissenbach J."/>
            <person name="Medigue C."/>
            <person name="Le Paslier D."/>
        </authorList>
    </citation>
    <scope>NUCLEOTIDE SEQUENCE</scope>
</reference>
<keyword evidence="5" id="KW-0326">Glycosidase</keyword>
<dbReference type="PANTHER" id="PTHR42721">
    <property type="entry name" value="SUGAR HYDROLASE-RELATED"/>
    <property type="match status" value="1"/>
</dbReference>
<feature type="domain" description="PA14" evidence="4">
    <location>
        <begin position="451"/>
        <end position="626"/>
    </location>
</feature>
<dbReference type="PROSITE" id="PS51820">
    <property type="entry name" value="PA14"/>
    <property type="match status" value="1"/>
</dbReference>
<dbReference type="SUPFAM" id="SSF51445">
    <property type="entry name" value="(Trans)glycosidases"/>
    <property type="match status" value="1"/>
</dbReference>
<gene>
    <name evidence="5" type="ORF">CARN6_2231</name>
</gene>
<evidence type="ECO:0000259" key="4">
    <source>
        <dbReference type="PROSITE" id="PS51820"/>
    </source>
</evidence>
<name>E6QNB1_9ZZZZ</name>
<keyword evidence="3 5" id="KW-0378">Hydrolase</keyword>
<dbReference type="EMBL" id="CABQ01000259">
    <property type="protein sequence ID" value="CBI08732.1"/>
    <property type="molecule type" value="Genomic_DNA"/>
</dbReference>
<organism evidence="5">
    <name type="scientific">mine drainage metagenome</name>
    <dbReference type="NCBI Taxonomy" id="410659"/>
    <lineage>
        <taxon>unclassified sequences</taxon>
        <taxon>metagenomes</taxon>
        <taxon>ecological metagenomes</taxon>
    </lineage>
</organism>
<dbReference type="InterPro" id="IPR037524">
    <property type="entry name" value="PA14/GLEYA"/>
</dbReference>
<dbReference type="InterPro" id="IPR026891">
    <property type="entry name" value="Fn3-like"/>
</dbReference>
<dbReference type="Gene3D" id="2.60.40.10">
    <property type="entry name" value="Immunoglobulins"/>
    <property type="match status" value="1"/>
</dbReference>
<dbReference type="EC" id="3.2.1.21" evidence="5"/>
<dbReference type="Pfam" id="PF07691">
    <property type="entry name" value="PA14"/>
    <property type="match status" value="1"/>
</dbReference>
<evidence type="ECO:0000313" key="5">
    <source>
        <dbReference type="EMBL" id="CBI08732.1"/>
    </source>
</evidence>
<sequence length="898" mass="96272">MQRRFQSLLSLLVLTTACFAQQPDYLNTQLAPEVRARDLVSRMTLDEKASQLEDWAPAIPRLGIPDYQTWNEALHGVARAGYATVFPQAIGMAATWDTSMVNTMGDVIATEARAKYNQAQREGNHRIFYGLTFWSPNINIFRDPRWGRGQETYGEDPFLTAKMGVAFVTGVQGDDPDHPKAVATSKHFAVHSGPESLRHVFDVHPSPRDLEETYLPAFRATVINGHVKSVMCAYNAIDTFAACANTNLLQDHLRKAWGFNGFVVSDCAAIVDVANGHHNAPDIMHAAALAIQAGTDLSCSIWSPGFNTLAEAVRQKLVPEDYVTRSAERLYTARFELGLFDPQGLNPLDRIPFSANDSGVDRAQALRAAEEAIVLLKNNGTLPLAKAQANIAVVGPDADQLFALTGNYNGIPHHPVMPIDGIAAQFKTSTIHYAQGSTLAEGFKVPVARSAFGNGLKVEFFATPDWTGRPVATRTEPNIQDSWGDSLPVSALHTHDYSVRYTGTLTVPAPGHYEFAVEAADSFPYSPKNYIALTLDGKVVAQGDMVAGHGAATTHKFALAQGASPSAPPILSGAKPIYFAMDFTDTAPHTFQLDYSHSEDQAGGGVFLNWAAPAQAQLDEAVSAAKASDVVLAFVGLSPQLEGEEMPIKIDGFSGGDRTKITLPAAQEKLIQSVAATGKPVVVVLMSGSAVSLTDVQQNTAAILEAWYPGVVGGAAIARTLAGLNNPAGRLPVTFYESISDLPAFTDYSFKNRTYRYYTGKPEWGFGYGLSYSSFGFGPVALSAEKLTAGDPLTATVSVTNTSKTAGDEVVEAYLKTPQPDGPIHSLVAFERVSLLAGETRSVTLQLDPRSLSSVDDKGQRSILAGKYTLTVGGAQPEETNAKSTADFAVVGSKALPR</sequence>
<comment type="similarity">
    <text evidence="1">Belongs to the glycosyl hydrolase 3 family.</text>
</comment>
<dbReference type="InterPro" id="IPR036962">
    <property type="entry name" value="Glyco_hydro_3_N_sf"/>
</dbReference>
<proteinExistence type="inferred from homology"/>